<keyword evidence="8" id="KW-0511">Multifunctional enzyme</keyword>
<dbReference type="Gene3D" id="3.40.430.10">
    <property type="entry name" value="Dihydrofolate Reductase, subunit A"/>
    <property type="match status" value="1"/>
</dbReference>
<dbReference type="SUPFAM" id="SSF143990">
    <property type="entry name" value="YbiA-like"/>
    <property type="match status" value="1"/>
</dbReference>
<proteinExistence type="predicted"/>
<dbReference type="GO" id="GO:0008835">
    <property type="term" value="F:diaminohydroxyphosphoribosylaminopyrimidine deaminase activity"/>
    <property type="evidence" value="ECO:0007669"/>
    <property type="project" value="InterPro"/>
</dbReference>
<evidence type="ECO:0000256" key="2">
    <source>
        <dbReference type="ARBA" id="ARBA00000751"/>
    </source>
</evidence>
<dbReference type="InterPro" id="IPR012816">
    <property type="entry name" value="NADAR"/>
</dbReference>
<name>A0AAN9SDP3_PSOTE</name>
<dbReference type="InterPro" id="IPR002125">
    <property type="entry name" value="CMP_dCMP_dom"/>
</dbReference>
<dbReference type="Proteomes" id="UP001386955">
    <property type="component" value="Unassembled WGS sequence"/>
</dbReference>
<evidence type="ECO:0000256" key="6">
    <source>
        <dbReference type="ARBA" id="ARBA00022857"/>
    </source>
</evidence>
<gene>
    <name evidence="11" type="ORF">VNO78_15194</name>
</gene>
<evidence type="ECO:0000313" key="11">
    <source>
        <dbReference type="EMBL" id="KAK7394659.1"/>
    </source>
</evidence>
<dbReference type="Pfam" id="PF08719">
    <property type="entry name" value="NADAR"/>
    <property type="match status" value="1"/>
</dbReference>
<keyword evidence="7" id="KW-0560">Oxidoreductase</keyword>
<dbReference type="NCBIfam" id="TIGR00326">
    <property type="entry name" value="eubact_ribD"/>
    <property type="match status" value="1"/>
</dbReference>
<dbReference type="EC" id="1.1.1.193" evidence="4"/>
<dbReference type="AlphaFoldDB" id="A0AAN9SDP3"/>
<sequence>MALWCVSANPSSIICKCNATAPHALDATYIRRAAQLADKSAGFTSPHPNFGCVLVSPTNDVAGEGFLYAQGTTAAEVQAVEAAGERSRGGTAYLNMEPGDCHGDHSAVSALLQGGLKRVVIGMRHPLPHLRGNAVRALRHHGLLVHLLGEDLSANLFEDAHKACLLVNAPLICRAASRVPFSVLKYAMTLDGKIAASSGHASWISSKQSRNLVFELRGRSDAVIVGGNTVRRDNPRLTARHGGGHMPMRIVMTQSLDLPEEANLWDMSEVSTIVVTQRGARRSFQKFLASKGVEVVEFDILNPREVMEYFHDRGYLSILWECGGTLAASAISSGVIHKVYAFIAPKIIGGKNAPSPVGDLGMVEMSQALNLIDVCYEQVGPDMLISGFLQPLPDMVPVIPSLDETFDVDPTVSPYESRIIFFYKTWDPYGALSNFSPHPIQMPDENGDYVTWLSVEHYYQARKFVGVDDPMAQDCVERIKSAKSPEEAARIGRSMQKKKPNLIRSDWDNIKIDVMYRALKCKFSIYPHLTSMLLSTAGSVLVEASPHDLFWGGGREGEGLNYLGRLLMKLRSEFLGESSSSETPSLTV</sequence>
<evidence type="ECO:0000256" key="5">
    <source>
        <dbReference type="ARBA" id="ARBA00022801"/>
    </source>
</evidence>
<organism evidence="11 12">
    <name type="scientific">Psophocarpus tetragonolobus</name>
    <name type="common">Winged bean</name>
    <name type="synonym">Dolichos tetragonolobus</name>
    <dbReference type="NCBI Taxonomy" id="3891"/>
    <lineage>
        <taxon>Eukaryota</taxon>
        <taxon>Viridiplantae</taxon>
        <taxon>Streptophyta</taxon>
        <taxon>Embryophyta</taxon>
        <taxon>Tracheophyta</taxon>
        <taxon>Spermatophyta</taxon>
        <taxon>Magnoliopsida</taxon>
        <taxon>eudicotyledons</taxon>
        <taxon>Gunneridae</taxon>
        <taxon>Pentapetalae</taxon>
        <taxon>rosids</taxon>
        <taxon>fabids</taxon>
        <taxon>Fabales</taxon>
        <taxon>Fabaceae</taxon>
        <taxon>Papilionoideae</taxon>
        <taxon>50 kb inversion clade</taxon>
        <taxon>NPAAA clade</taxon>
        <taxon>indigoferoid/millettioid clade</taxon>
        <taxon>Phaseoleae</taxon>
        <taxon>Psophocarpus</taxon>
    </lineage>
</organism>
<dbReference type="GO" id="GO:0050661">
    <property type="term" value="F:NADP binding"/>
    <property type="evidence" value="ECO:0007669"/>
    <property type="project" value="InterPro"/>
</dbReference>
<dbReference type="InterPro" id="IPR037238">
    <property type="entry name" value="YbiA-like_sf"/>
</dbReference>
<comment type="pathway">
    <text evidence="3">Cofactor biosynthesis; riboflavin biosynthesis; 5-amino-6-(D-ribitylamino)uracil from GTP: step 3/4.</text>
</comment>
<dbReference type="PANTHER" id="PTHR38011">
    <property type="entry name" value="DIHYDROFOLATE REDUCTASE FAMILY PROTEIN (AFU_ORTHOLOGUE AFUA_8G06820)"/>
    <property type="match status" value="1"/>
</dbReference>
<evidence type="ECO:0000256" key="1">
    <source>
        <dbReference type="ARBA" id="ARBA00000022"/>
    </source>
</evidence>
<keyword evidence="5" id="KW-0378">Hydrolase</keyword>
<evidence type="ECO:0000256" key="7">
    <source>
        <dbReference type="ARBA" id="ARBA00023002"/>
    </source>
</evidence>
<dbReference type="FunFam" id="1.10.357.40:FF:000001">
    <property type="entry name" value="Swarming motility protein ybiA"/>
    <property type="match status" value="1"/>
</dbReference>
<dbReference type="InterPro" id="IPR011549">
    <property type="entry name" value="RibD_C"/>
</dbReference>
<dbReference type="PROSITE" id="PS51747">
    <property type="entry name" value="CYT_DCMP_DEAMINASES_2"/>
    <property type="match status" value="1"/>
</dbReference>
<keyword evidence="6" id="KW-0521">NADP</keyword>
<dbReference type="CDD" id="cd15457">
    <property type="entry name" value="NADAR"/>
    <property type="match status" value="1"/>
</dbReference>
<dbReference type="InterPro" id="IPR050765">
    <property type="entry name" value="Riboflavin_Biosynth_HTPR"/>
</dbReference>
<dbReference type="GO" id="GO:1901135">
    <property type="term" value="P:carbohydrate derivative metabolic process"/>
    <property type="evidence" value="ECO:0007669"/>
    <property type="project" value="UniProtKB-ARBA"/>
</dbReference>
<accession>A0AAN9SDP3</accession>
<dbReference type="Gene3D" id="3.40.140.10">
    <property type="entry name" value="Cytidine Deaminase, domain 2"/>
    <property type="match status" value="1"/>
</dbReference>
<reference evidence="11 12" key="1">
    <citation type="submission" date="2024-01" db="EMBL/GenBank/DDBJ databases">
        <title>The genomes of 5 underutilized Papilionoideae crops provide insights into root nodulation and disease resistanc.</title>
        <authorList>
            <person name="Jiang F."/>
        </authorList>
    </citation>
    <scope>NUCLEOTIDE SEQUENCE [LARGE SCALE GENOMIC DNA]</scope>
    <source>
        <strain evidence="11">DUOXIRENSHENG_FW03</strain>
        <tissue evidence="11">Leaves</tissue>
    </source>
</reference>
<protein>
    <recommendedName>
        <fullName evidence="4">5-amino-6-(5-phosphoribosylamino)uracil reductase</fullName>
        <ecNumber evidence="4">1.1.1.193</ecNumber>
    </recommendedName>
</protein>
<evidence type="ECO:0000256" key="4">
    <source>
        <dbReference type="ARBA" id="ARBA00013173"/>
    </source>
</evidence>
<feature type="domain" description="CMP/dCMP-type deaminase" evidence="10">
    <location>
        <begin position="24"/>
        <end position="134"/>
    </location>
</feature>
<dbReference type="EMBL" id="JAYMYS010000004">
    <property type="protein sequence ID" value="KAK7394659.1"/>
    <property type="molecule type" value="Genomic_DNA"/>
</dbReference>
<dbReference type="NCBIfam" id="TIGR00227">
    <property type="entry name" value="ribD_Cterm"/>
    <property type="match status" value="1"/>
</dbReference>
<dbReference type="GO" id="GO:0016799">
    <property type="term" value="F:hydrolase activity, hydrolyzing N-glycosyl compounds"/>
    <property type="evidence" value="ECO:0007669"/>
    <property type="project" value="UniProtKB-ARBA"/>
</dbReference>
<dbReference type="InterPro" id="IPR002734">
    <property type="entry name" value="RibDG_C"/>
</dbReference>
<keyword evidence="9" id="KW-0326">Glycosidase</keyword>
<dbReference type="Gene3D" id="1.10.357.40">
    <property type="entry name" value="YbiA-like"/>
    <property type="match status" value="1"/>
</dbReference>
<evidence type="ECO:0000313" key="12">
    <source>
        <dbReference type="Proteomes" id="UP001386955"/>
    </source>
</evidence>
<evidence type="ECO:0000256" key="3">
    <source>
        <dbReference type="ARBA" id="ARBA00004910"/>
    </source>
</evidence>
<dbReference type="SUPFAM" id="SSF53597">
    <property type="entry name" value="Dihydrofolate reductase-like"/>
    <property type="match status" value="1"/>
</dbReference>
<evidence type="ECO:0000259" key="10">
    <source>
        <dbReference type="PROSITE" id="PS51747"/>
    </source>
</evidence>
<comment type="catalytic activity">
    <reaction evidence="1">
        <text>5-amino-6-(5-phospho-D-ribosylamino)uracil + H2O = 5,6-diaminouracil + D-ribose 5-phosphate</text>
        <dbReference type="Rhea" id="RHEA:55020"/>
        <dbReference type="ChEBI" id="CHEBI:15377"/>
        <dbReference type="ChEBI" id="CHEBI:46252"/>
        <dbReference type="ChEBI" id="CHEBI:58453"/>
        <dbReference type="ChEBI" id="CHEBI:78346"/>
    </reaction>
</comment>
<comment type="caution">
    <text evidence="11">The sequence shown here is derived from an EMBL/GenBank/DDBJ whole genome shotgun (WGS) entry which is preliminary data.</text>
</comment>
<keyword evidence="12" id="KW-1185">Reference proteome</keyword>
<dbReference type="InterPro" id="IPR004794">
    <property type="entry name" value="Eubact_RibD"/>
</dbReference>
<evidence type="ECO:0000256" key="9">
    <source>
        <dbReference type="ARBA" id="ARBA00023295"/>
    </source>
</evidence>
<dbReference type="Pfam" id="PF01872">
    <property type="entry name" value="RibD_C"/>
    <property type="match status" value="1"/>
</dbReference>
<dbReference type="InterPro" id="IPR024072">
    <property type="entry name" value="DHFR-like_dom_sf"/>
</dbReference>
<dbReference type="PANTHER" id="PTHR38011:SF7">
    <property type="entry name" value="2,5-DIAMINO-6-RIBOSYLAMINO-4(3H)-PYRIMIDINONE 5'-PHOSPHATE REDUCTASE"/>
    <property type="match status" value="1"/>
</dbReference>
<comment type="catalytic activity">
    <reaction evidence="2">
        <text>2,5-diamino-6-hydroxy-4-(5-phosphoribosylamino)-pyrimidine + H2O = 2,5,6-triamino-4-hydroxypyrimidine + D-ribose 5-phosphate</text>
        <dbReference type="Rhea" id="RHEA:23436"/>
        <dbReference type="ChEBI" id="CHEBI:15377"/>
        <dbReference type="ChEBI" id="CHEBI:58614"/>
        <dbReference type="ChEBI" id="CHEBI:78346"/>
        <dbReference type="ChEBI" id="CHEBI:137796"/>
    </reaction>
</comment>
<dbReference type="GO" id="GO:0009231">
    <property type="term" value="P:riboflavin biosynthetic process"/>
    <property type="evidence" value="ECO:0007669"/>
    <property type="project" value="InterPro"/>
</dbReference>
<evidence type="ECO:0000256" key="8">
    <source>
        <dbReference type="ARBA" id="ARBA00023268"/>
    </source>
</evidence>
<dbReference type="GO" id="GO:0008703">
    <property type="term" value="F:5-amino-6-(5-phosphoribosylamino)uracil reductase activity"/>
    <property type="evidence" value="ECO:0007669"/>
    <property type="project" value="UniProtKB-EC"/>
</dbReference>
<dbReference type="InterPro" id="IPR016193">
    <property type="entry name" value="Cytidine_deaminase-like"/>
</dbReference>
<dbReference type="SUPFAM" id="SSF53927">
    <property type="entry name" value="Cytidine deaminase-like"/>
    <property type="match status" value="1"/>
</dbReference>
<dbReference type="NCBIfam" id="TIGR02464">
    <property type="entry name" value="ribofla_fusion"/>
    <property type="match status" value="1"/>
</dbReference>